<dbReference type="STRING" id="1748243.Tel_05180"/>
<feature type="transmembrane region" description="Helical" evidence="5">
    <location>
        <begin position="140"/>
        <end position="163"/>
    </location>
</feature>
<evidence type="ECO:0000256" key="4">
    <source>
        <dbReference type="ARBA" id="ARBA00023136"/>
    </source>
</evidence>
<feature type="transmembrane region" description="Helical" evidence="5">
    <location>
        <begin position="107"/>
        <end position="128"/>
    </location>
</feature>
<dbReference type="PANTHER" id="PTHR11814">
    <property type="entry name" value="SULFATE TRANSPORTER"/>
    <property type="match status" value="1"/>
</dbReference>
<dbReference type="Pfam" id="PF00916">
    <property type="entry name" value="Sulfate_transp"/>
    <property type="match status" value="1"/>
</dbReference>
<evidence type="ECO:0000259" key="6">
    <source>
        <dbReference type="PROSITE" id="PS50801"/>
    </source>
</evidence>
<feature type="transmembrane region" description="Helical" evidence="5">
    <location>
        <begin position="58"/>
        <end position="74"/>
    </location>
</feature>
<dbReference type="AlphaFoldDB" id="A0A0S2TBP9"/>
<name>A0A0S2TBP9_9GAMM</name>
<evidence type="ECO:0000256" key="5">
    <source>
        <dbReference type="SAM" id="Phobius"/>
    </source>
</evidence>
<dbReference type="KEGG" id="tee:Tel_05180"/>
<dbReference type="Pfam" id="PF01740">
    <property type="entry name" value="STAS"/>
    <property type="match status" value="1"/>
</dbReference>
<evidence type="ECO:0000313" key="7">
    <source>
        <dbReference type="EMBL" id="ALP52587.1"/>
    </source>
</evidence>
<dbReference type="InterPro" id="IPR002645">
    <property type="entry name" value="STAS_dom"/>
</dbReference>
<feature type="transmembrane region" description="Helical" evidence="5">
    <location>
        <begin position="188"/>
        <end position="207"/>
    </location>
</feature>
<dbReference type="SUPFAM" id="SSF52091">
    <property type="entry name" value="SpoIIaa-like"/>
    <property type="match status" value="1"/>
</dbReference>
<dbReference type="InterPro" id="IPR001902">
    <property type="entry name" value="SLC26A/SulP_fam"/>
</dbReference>
<feature type="domain" description="STAS" evidence="6">
    <location>
        <begin position="453"/>
        <end position="559"/>
    </location>
</feature>
<keyword evidence="3 5" id="KW-1133">Transmembrane helix</keyword>
<evidence type="ECO:0000256" key="3">
    <source>
        <dbReference type="ARBA" id="ARBA00022989"/>
    </source>
</evidence>
<feature type="transmembrane region" description="Helical" evidence="5">
    <location>
        <begin position="214"/>
        <end position="238"/>
    </location>
</feature>
<evidence type="ECO:0000256" key="2">
    <source>
        <dbReference type="ARBA" id="ARBA00022692"/>
    </source>
</evidence>
<dbReference type="GO" id="GO:0055085">
    <property type="term" value="P:transmembrane transport"/>
    <property type="evidence" value="ECO:0007669"/>
    <property type="project" value="InterPro"/>
</dbReference>
<evidence type="ECO:0000313" key="8">
    <source>
        <dbReference type="Proteomes" id="UP000055136"/>
    </source>
</evidence>
<protein>
    <submittedName>
        <fullName evidence="7">Sulfate permease</fullName>
    </submittedName>
</protein>
<feature type="transmembrane region" description="Helical" evidence="5">
    <location>
        <begin position="258"/>
        <end position="280"/>
    </location>
</feature>
<dbReference type="EMBL" id="CP013099">
    <property type="protein sequence ID" value="ALP52587.1"/>
    <property type="molecule type" value="Genomic_DNA"/>
</dbReference>
<dbReference type="GO" id="GO:0016020">
    <property type="term" value="C:membrane"/>
    <property type="evidence" value="ECO:0007669"/>
    <property type="project" value="UniProtKB-SubCell"/>
</dbReference>
<dbReference type="Proteomes" id="UP000055136">
    <property type="component" value="Chromosome"/>
</dbReference>
<dbReference type="NCBIfam" id="TIGR00815">
    <property type="entry name" value="sulP"/>
    <property type="match status" value="1"/>
</dbReference>
<feature type="transmembrane region" description="Helical" evidence="5">
    <location>
        <begin position="391"/>
        <end position="413"/>
    </location>
</feature>
<accession>A0A0S2TBP9</accession>
<feature type="transmembrane region" description="Helical" evidence="5">
    <location>
        <begin position="81"/>
        <end position="101"/>
    </location>
</feature>
<proteinExistence type="predicted"/>
<dbReference type="CDD" id="cd07042">
    <property type="entry name" value="STAS_SulP_like_sulfate_transporter"/>
    <property type="match status" value="1"/>
</dbReference>
<evidence type="ECO:0000256" key="1">
    <source>
        <dbReference type="ARBA" id="ARBA00004141"/>
    </source>
</evidence>
<organism evidence="7 8">
    <name type="scientific">Candidatus Tenderia electrophaga</name>
    <dbReference type="NCBI Taxonomy" id="1748243"/>
    <lineage>
        <taxon>Bacteria</taxon>
        <taxon>Pseudomonadati</taxon>
        <taxon>Pseudomonadota</taxon>
        <taxon>Gammaproteobacteria</taxon>
        <taxon>Candidatus Tenderiales</taxon>
        <taxon>Candidatus Tenderiaceae</taxon>
        <taxon>Candidatus Tenderia</taxon>
    </lineage>
</organism>
<keyword evidence="8" id="KW-1185">Reference proteome</keyword>
<dbReference type="Gene3D" id="3.30.750.24">
    <property type="entry name" value="STAS domain"/>
    <property type="match status" value="1"/>
</dbReference>
<dbReference type="PROSITE" id="PS50801">
    <property type="entry name" value="STAS"/>
    <property type="match status" value="1"/>
</dbReference>
<feature type="transmembrane region" description="Helical" evidence="5">
    <location>
        <begin position="334"/>
        <end position="355"/>
    </location>
</feature>
<reference evidence="7" key="1">
    <citation type="submission" date="2015-10" db="EMBL/GenBank/DDBJ databases">
        <title>Description of Candidatus Tenderia electrophaga gen. nov, sp. nov., an Uncultivated Electroautotroph from a Biocathode Enrichment.</title>
        <authorList>
            <person name="Eddie B.J."/>
            <person name="Malanoski A.P."/>
            <person name="Wang Z."/>
            <person name="Hall R.J."/>
            <person name="Oh S.D."/>
            <person name="Heiner C."/>
            <person name="Lin B."/>
            <person name="Strycharz-Glaven S.M."/>
        </authorList>
    </citation>
    <scope>NUCLEOTIDE SEQUENCE [LARGE SCALE GENOMIC DNA]</scope>
    <source>
        <strain evidence="7">NRL1</strain>
    </source>
</reference>
<keyword evidence="4 5" id="KW-0472">Membrane</keyword>
<dbReference type="InterPro" id="IPR036513">
    <property type="entry name" value="STAS_dom_sf"/>
</dbReference>
<keyword evidence="2 5" id="KW-0812">Transmembrane</keyword>
<dbReference type="InterPro" id="IPR011547">
    <property type="entry name" value="SLC26A/SulP_dom"/>
</dbReference>
<sequence>MASKHFSSRTWSARNRRGWWHKVNRHNLRRDLLAGLTGAVIVLPQGVAFAILAGLPPAYGLYTAIVPVIIAALFGSSHQLVSGPTTPIAIVVFTTASALAVPETLDYISLVLTLTFLVGLFQLAMGLARMGMLVNFISHAVIIGFTAGAALLIITSQITNVLALDLPRQISFWINWQHVIEQLPHTNYYALGVALATIATALIIQHLRPNWPSLFSAIVVGALVSLMLGGEASGIRLLDTLPTHLPPLSVPDLSLDTLGKLAPGALAIALLGLMEAVAIARSIAAHTHQPHDANREFVGQGLSNLAGSFFSSFASSGSFSRSAVNHRAGAQTPLAAVFSALAVLLVILFAAPLAAYLPIPAMAAVLVLVAMRLVAWHQIKVIFMASPVDAVVLTTTFAATLFVELTFAVYVGVMLSLVLHLNRISHPNIVSLHPDDLGDHRRFVTSRPGKECPQLKIIRIDGSLFFGSINFIERALRDIDEDNPEQKHVLLIGSGINFIDVAGAELLVREARRRRQLGGDLYLCDVKAGVCDILRKGGYLELFGRDNIFASKREAIEKIFPRLDLERCQQCSVRTFTECASIEARE</sequence>
<feature type="transmembrane region" description="Helical" evidence="5">
    <location>
        <begin position="361"/>
        <end position="379"/>
    </location>
</feature>
<comment type="subcellular location">
    <subcellularLocation>
        <location evidence="1">Membrane</location>
        <topology evidence="1">Multi-pass membrane protein</topology>
    </subcellularLocation>
</comment>
<gene>
    <name evidence="7" type="ORF">Tel_05180</name>
</gene>